<gene>
    <name evidence="1" type="ORF">QE152_g37412</name>
</gene>
<dbReference type="Proteomes" id="UP001458880">
    <property type="component" value="Unassembled WGS sequence"/>
</dbReference>
<accession>A0AAW1IAN8</accession>
<keyword evidence="2" id="KW-1185">Reference proteome</keyword>
<name>A0AAW1IAN8_POPJA</name>
<organism evidence="1 2">
    <name type="scientific">Popillia japonica</name>
    <name type="common">Japanese beetle</name>
    <dbReference type="NCBI Taxonomy" id="7064"/>
    <lineage>
        <taxon>Eukaryota</taxon>
        <taxon>Metazoa</taxon>
        <taxon>Ecdysozoa</taxon>
        <taxon>Arthropoda</taxon>
        <taxon>Hexapoda</taxon>
        <taxon>Insecta</taxon>
        <taxon>Pterygota</taxon>
        <taxon>Neoptera</taxon>
        <taxon>Endopterygota</taxon>
        <taxon>Coleoptera</taxon>
        <taxon>Polyphaga</taxon>
        <taxon>Scarabaeiformia</taxon>
        <taxon>Scarabaeidae</taxon>
        <taxon>Rutelinae</taxon>
        <taxon>Popillia</taxon>
    </lineage>
</organism>
<evidence type="ECO:0000313" key="2">
    <source>
        <dbReference type="Proteomes" id="UP001458880"/>
    </source>
</evidence>
<dbReference type="AlphaFoldDB" id="A0AAW1IAN8"/>
<proteinExistence type="predicted"/>
<reference evidence="1 2" key="1">
    <citation type="journal article" date="2024" name="BMC Genomics">
        <title>De novo assembly and annotation of Popillia japonica's genome with initial clues to its potential as an invasive pest.</title>
        <authorList>
            <person name="Cucini C."/>
            <person name="Boschi S."/>
            <person name="Funari R."/>
            <person name="Cardaioli E."/>
            <person name="Iannotti N."/>
            <person name="Marturano G."/>
            <person name="Paoli F."/>
            <person name="Bruttini M."/>
            <person name="Carapelli A."/>
            <person name="Frati F."/>
            <person name="Nardi F."/>
        </authorList>
    </citation>
    <scope>NUCLEOTIDE SEQUENCE [LARGE SCALE GENOMIC DNA]</scope>
    <source>
        <strain evidence="1">DMR45628</strain>
    </source>
</reference>
<dbReference type="EMBL" id="JASPKY010000726">
    <property type="protein sequence ID" value="KAK9686146.1"/>
    <property type="molecule type" value="Genomic_DNA"/>
</dbReference>
<sequence>MGRYASNRQFHEYNTRRGSDIRLNYLRLLKSMDGVNYYAIKFFNVLPSNVRQLPFAHFKSSVKNYLISKAFYTIDEFLVNDFIDM</sequence>
<comment type="caution">
    <text evidence="1">The sequence shown here is derived from an EMBL/GenBank/DDBJ whole genome shotgun (WGS) entry which is preliminary data.</text>
</comment>
<evidence type="ECO:0000313" key="1">
    <source>
        <dbReference type="EMBL" id="KAK9686146.1"/>
    </source>
</evidence>
<protein>
    <submittedName>
        <fullName evidence="1">Uncharacterized protein</fullName>
    </submittedName>
</protein>